<dbReference type="PANTHER" id="PTHR31517:SF80">
    <property type="entry name" value="PEROXIDASE"/>
    <property type="match status" value="1"/>
</dbReference>
<sequence length="330" mass="36969">MRRSKYSILLLLLLCAALAHKSIIQDVAAGGLVYNYYAKSCPRAEKIIHDMVDKLYYKKGNTAVSFVRYVFHDCFNGCDASFLLDSTANSPAEKESHSQTGMRNFKWFDQIKAAVEKECPGVVSCADIIALAGSDSIAQLGGPRVALKTGRRDSIVSLKKSADDGIPTPQTDVTSLLAYFKKIGLNTAQTVALLGVHTVGRAHCESFGERLYPKLDPIMDPLYGAMLRKRCPGPIPNPHVSVHFTYMRNDPGTPMLFDNHYYVNLINRQGLMHVDQELYNDARTREYVLLYAKDQNQWHADFTQAFQILSEYKPLTGSQGQIRKQCSYIN</sequence>
<evidence type="ECO:0000256" key="2">
    <source>
        <dbReference type="ARBA" id="ARBA00022559"/>
    </source>
</evidence>
<evidence type="ECO:0000256" key="3">
    <source>
        <dbReference type="ARBA" id="ARBA00022617"/>
    </source>
</evidence>
<dbReference type="InterPro" id="IPR000823">
    <property type="entry name" value="Peroxidase_pln"/>
</dbReference>
<dbReference type="EMBL" id="OZ019904">
    <property type="protein sequence ID" value="CAK9198403.1"/>
    <property type="molecule type" value="Genomic_DNA"/>
</dbReference>
<dbReference type="PROSITE" id="PS50873">
    <property type="entry name" value="PEROXIDASE_4"/>
    <property type="match status" value="1"/>
</dbReference>
<dbReference type="PANTHER" id="PTHR31517">
    <property type="match status" value="1"/>
</dbReference>
<dbReference type="Pfam" id="PF00141">
    <property type="entry name" value="peroxidase"/>
    <property type="match status" value="1"/>
</dbReference>
<feature type="chain" id="PRO_5045006821" description="Peroxidase" evidence="7">
    <location>
        <begin position="20"/>
        <end position="330"/>
    </location>
</feature>
<keyword evidence="3 7" id="KW-0349">Heme</keyword>
<reference evidence="9" key="1">
    <citation type="submission" date="2024-02" db="EMBL/GenBank/DDBJ databases">
        <authorList>
            <consortium name="ELIXIR-Norway"/>
            <consortium name="Elixir Norway"/>
        </authorList>
    </citation>
    <scope>NUCLEOTIDE SEQUENCE</scope>
</reference>
<name>A0ABP0TJS3_9BRYO</name>
<feature type="domain" description="Plant heme peroxidase family profile" evidence="8">
    <location>
        <begin position="31"/>
        <end position="330"/>
    </location>
</feature>
<dbReference type="EC" id="1.11.1.7" evidence="7"/>
<keyword evidence="2 7" id="KW-0575">Peroxidase</keyword>
<comment type="subcellular location">
    <subcellularLocation>
        <location evidence="7">Secreted</location>
    </subcellularLocation>
</comment>
<keyword evidence="7" id="KW-0376">Hydrogen peroxide</keyword>
<proteinExistence type="inferred from homology"/>
<keyword evidence="7" id="KW-0964">Secreted</keyword>
<dbReference type="SUPFAM" id="SSF48113">
    <property type="entry name" value="Heme-dependent peroxidases"/>
    <property type="match status" value="1"/>
</dbReference>
<keyword evidence="4 7" id="KW-0479">Metal-binding</keyword>
<comment type="function">
    <text evidence="7">Removal of H(2)O(2), oxidation of toxic reductants, biosynthesis and degradation of lignin, suberization, auxin catabolism, response to environmental stresses such as wounding, pathogen attack and oxidative stress.</text>
</comment>
<evidence type="ECO:0000313" key="9">
    <source>
        <dbReference type="EMBL" id="CAK9198403.1"/>
    </source>
</evidence>
<evidence type="ECO:0000256" key="7">
    <source>
        <dbReference type="RuleBase" id="RU362060"/>
    </source>
</evidence>
<keyword evidence="7" id="KW-0106">Calcium</keyword>
<organism evidence="9 10">
    <name type="scientific">Sphagnum troendelagicum</name>
    <dbReference type="NCBI Taxonomy" id="128251"/>
    <lineage>
        <taxon>Eukaryota</taxon>
        <taxon>Viridiplantae</taxon>
        <taxon>Streptophyta</taxon>
        <taxon>Embryophyta</taxon>
        <taxon>Bryophyta</taxon>
        <taxon>Sphagnophytina</taxon>
        <taxon>Sphagnopsida</taxon>
        <taxon>Sphagnales</taxon>
        <taxon>Sphagnaceae</taxon>
        <taxon>Sphagnum</taxon>
    </lineage>
</organism>
<feature type="signal peptide" evidence="7">
    <location>
        <begin position="1"/>
        <end position="19"/>
    </location>
</feature>
<dbReference type="Gene3D" id="1.10.420.10">
    <property type="entry name" value="Peroxidase, domain 2"/>
    <property type="match status" value="1"/>
</dbReference>
<accession>A0ABP0TJS3</accession>
<gene>
    <name evidence="9" type="ORF">CSSPTR1EN2_LOCUS4419</name>
</gene>
<dbReference type="InterPro" id="IPR002016">
    <property type="entry name" value="Haem_peroxidase"/>
</dbReference>
<evidence type="ECO:0000256" key="4">
    <source>
        <dbReference type="ARBA" id="ARBA00022723"/>
    </source>
</evidence>
<comment type="cofactor">
    <cofactor evidence="7">
        <name>Ca(2+)</name>
        <dbReference type="ChEBI" id="CHEBI:29108"/>
    </cofactor>
    <text evidence="7">Binds 2 calcium ions per subunit.</text>
</comment>
<dbReference type="CDD" id="cd00693">
    <property type="entry name" value="secretory_peroxidase"/>
    <property type="match status" value="1"/>
</dbReference>
<keyword evidence="6" id="KW-1015">Disulfide bond</keyword>
<evidence type="ECO:0000256" key="5">
    <source>
        <dbReference type="ARBA" id="ARBA00023004"/>
    </source>
</evidence>
<keyword evidence="7" id="KW-0732">Signal</keyword>
<keyword evidence="10" id="KW-1185">Reference proteome</keyword>
<evidence type="ECO:0000256" key="6">
    <source>
        <dbReference type="ARBA" id="ARBA00023157"/>
    </source>
</evidence>
<keyword evidence="7" id="KW-0560">Oxidoreductase</keyword>
<dbReference type="Gene3D" id="1.10.520.10">
    <property type="match status" value="1"/>
</dbReference>
<protein>
    <recommendedName>
        <fullName evidence="7">Peroxidase</fullName>
        <ecNumber evidence="7">1.11.1.7</ecNumber>
    </recommendedName>
</protein>
<dbReference type="PRINTS" id="PR00461">
    <property type="entry name" value="PLPEROXIDASE"/>
</dbReference>
<evidence type="ECO:0000256" key="1">
    <source>
        <dbReference type="ARBA" id="ARBA00000189"/>
    </source>
</evidence>
<evidence type="ECO:0000259" key="8">
    <source>
        <dbReference type="PROSITE" id="PS50873"/>
    </source>
</evidence>
<keyword evidence="5 7" id="KW-0408">Iron</keyword>
<evidence type="ECO:0000313" key="10">
    <source>
        <dbReference type="Proteomes" id="UP001497512"/>
    </source>
</evidence>
<comment type="similarity">
    <text evidence="7">Belongs to the peroxidase family. Classical plant (class III) peroxidase subfamily.</text>
</comment>
<dbReference type="InterPro" id="IPR010255">
    <property type="entry name" value="Haem_peroxidase_sf"/>
</dbReference>
<dbReference type="Proteomes" id="UP001497512">
    <property type="component" value="Chromosome 12"/>
</dbReference>
<dbReference type="PRINTS" id="PR00458">
    <property type="entry name" value="PEROXIDASE"/>
</dbReference>
<comment type="cofactor">
    <cofactor evidence="7">
        <name>heme b</name>
        <dbReference type="ChEBI" id="CHEBI:60344"/>
    </cofactor>
    <text evidence="7">Binds 1 heme b (iron(II)-protoporphyrin IX) group per subunit.</text>
</comment>
<dbReference type="InterPro" id="IPR033905">
    <property type="entry name" value="Secretory_peroxidase"/>
</dbReference>
<comment type="catalytic activity">
    <reaction evidence="1 7">
        <text>2 a phenolic donor + H2O2 = 2 a phenolic radical donor + 2 H2O</text>
        <dbReference type="Rhea" id="RHEA:56136"/>
        <dbReference type="ChEBI" id="CHEBI:15377"/>
        <dbReference type="ChEBI" id="CHEBI:16240"/>
        <dbReference type="ChEBI" id="CHEBI:139520"/>
        <dbReference type="ChEBI" id="CHEBI:139521"/>
        <dbReference type="EC" id="1.11.1.7"/>
    </reaction>
</comment>